<proteinExistence type="predicted"/>
<dbReference type="EMBL" id="BQKI01000085">
    <property type="protein sequence ID" value="GJN34321.1"/>
    <property type="molecule type" value="Genomic_DNA"/>
</dbReference>
<sequence length="109" mass="11741">MEVTAILFCGCSAGGMALSSLVTPTVSLLSHLSKSSNSNLQLWSLHALLLTIEAAGLSYVSQVQGTLSFLAMEILLLEENGYMDLRQGIGHLINAIVFEVLFLVHNCLF</sequence>
<keyword evidence="1" id="KW-0812">Transmembrane</keyword>
<gene>
    <name evidence="2" type="primary">gb22971</name>
    <name evidence="2" type="ORF">PR202_gb22971</name>
</gene>
<feature type="transmembrane region" description="Helical" evidence="1">
    <location>
        <begin position="43"/>
        <end position="60"/>
    </location>
</feature>
<dbReference type="GO" id="GO:0005975">
    <property type="term" value="P:carbohydrate metabolic process"/>
    <property type="evidence" value="ECO:0007669"/>
    <property type="project" value="InterPro"/>
</dbReference>
<dbReference type="InterPro" id="IPR044218">
    <property type="entry name" value="SWEETIE"/>
</dbReference>
<keyword evidence="1" id="KW-0472">Membrane</keyword>
<reference evidence="2" key="2">
    <citation type="submission" date="2021-12" db="EMBL/GenBank/DDBJ databases">
        <title>Resequencing data analysis of finger millet.</title>
        <authorList>
            <person name="Hatakeyama M."/>
            <person name="Aluri S."/>
            <person name="Balachadran M.T."/>
            <person name="Sivarajan S.R."/>
            <person name="Poveda L."/>
            <person name="Shimizu-Inatsugi R."/>
            <person name="Schlapbach R."/>
            <person name="Sreeman S.M."/>
            <person name="Shimizu K.K."/>
        </authorList>
    </citation>
    <scope>NUCLEOTIDE SEQUENCE</scope>
</reference>
<organism evidence="2 3">
    <name type="scientific">Eleusine coracana subsp. coracana</name>
    <dbReference type="NCBI Taxonomy" id="191504"/>
    <lineage>
        <taxon>Eukaryota</taxon>
        <taxon>Viridiplantae</taxon>
        <taxon>Streptophyta</taxon>
        <taxon>Embryophyta</taxon>
        <taxon>Tracheophyta</taxon>
        <taxon>Spermatophyta</taxon>
        <taxon>Magnoliopsida</taxon>
        <taxon>Liliopsida</taxon>
        <taxon>Poales</taxon>
        <taxon>Poaceae</taxon>
        <taxon>PACMAD clade</taxon>
        <taxon>Chloridoideae</taxon>
        <taxon>Cynodonteae</taxon>
        <taxon>Eleusininae</taxon>
        <taxon>Eleusine</taxon>
    </lineage>
</organism>
<dbReference type="PANTHER" id="PTHR46975">
    <property type="entry name" value="PROTEIN SWEETIE"/>
    <property type="match status" value="1"/>
</dbReference>
<reference evidence="2" key="1">
    <citation type="journal article" date="2018" name="DNA Res.">
        <title>Multiple hybrid de novo genome assembly of finger millet, an orphan allotetraploid crop.</title>
        <authorList>
            <person name="Hatakeyama M."/>
            <person name="Aluri S."/>
            <person name="Balachadran M.T."/>
            <person name="Sivarajan S.R."/>
            <person name="Patrignani A."/>
            <person name="Gruter S."/>
            <person name="Poveda L."/>
            <person name="Shimizu-Inatsugi R."/>
            <person name="Baeten J."/>
            <person name="Francoijs K.J."/>
            <person name="Nataraja K.N."/>
            <person name="Reddy Y.A.N."/>
            <person name="Phadnis S."/>
            <person name="Ravikumar R.L."/>
            <person name="Schlapbach R."/>
            <person name="Sreeman S.M."/>
            <person name="Shimizu K.K."/>
        </authorList>
    </citation>
    <scope>NUCLEOTIDE SEQUENCE</scope>
</reference>
<keyword evidence="1" id="KW-1133">Transmembrane helix</keyword>
<evidence type="ECO:0000313" key="3">
    <source>
        <dbReference type="Proteomes" id="UP001054889"/>
    </source>
</evidence>
<accession>A0AAV5FJ90</accession>
<name>A0AAV5FJ90_ELECO</name>
<keyword evidence="3" id="KW-1185">Reference proteome</keyword>
<comment type="caution">
    <text evidence="2">The sequence shown here is derived from an EMBL/GenBank/DDBJ whole genome shotgun (WGS) entry which is preliminary data.</text>
</comment>
<evidence type="ECO:0000256" key="1">
    <source>
        <dbReference type="SAM" id="Phobius"/>
    </source>
</evidence>
<dbReference type="AlphaFoldDB" id="A0AAV5FJ90"/>
<dbReference type="Proteomes" id="UP001054889">
    <property type="component" value="Unassembled WGS sequence"/>
</dbReference>
<evidence type="ECO:0000313" key="2">
    <source>
        <dbReference type="EMBL" id="GJN34321.1"/>
    </source>
</evidence>
<protein>
    <submittedName>
        <fullName evidence="2">Uncharacterized protein</fullName>
    </submittedName>
</protein>
<dbReference type="PANTHER" id="PTHR46975:SF2">
    <property type="entry name" value="PROTEIN SWEETIE"/>
    <property type="match status" value="1"/>
</dbReference>